<dbReference type="CDD" id="cd01563">
    <property type="entry name" value="Thr-synth_1"/>
    <property type="match status" value="1"/>
</dbReference>
<evidence type="ECO:0000256" key="1">
    <source>
        <dbReference type="ARBA" id="ARBA00001933"/>
    </source>
</evidence>
<dbReference type="InterPro" id="IPR001789">
    <property type="entry name" value="Sig_transdc_resp-reg_receiver"/>
</dbReference>
<keyword evidence="2" id="KW-0663">Pyridoxal phosphate</keyword>
<dbReference type="InterPro" id="IPR036052">
    <property type="entry name" value="TrpB-like_PALP_sf"/>
</dbReference>
<accession>A0A3D1JHA4</accession>
<dbReference type="GO" id="GO:0004794">
    <property type="term" value="F:threonine deaminase activity"/>
    <property type="evidence" value="ECO:0007669"/>
    <property type="project" value="TreeGrafter"/>
</dbReference>
<evidence type="ECO:0000256" key="2">
    <source>
        <dbReference type="ARBA" id="ARBA00022898"/>
    </source>
</evidence>
<dbReference type="SMART" id="SM00448">
    <property type="entry name" value="REC"/>
    <property type="match status" value="1"/>
</dbReference>
<dbReference type="GO" id="GO:0003941">
    <property type="term" value="F:L-serine ammonia-lyase activity"/>
    <property type="evidence" value="ECO:0007669"/>
    <property type="project" value="TreeGrafter"/>
</dbReference>
<dbReference type="PANTHER" id="PTHR48078">
    <property type="entry name" value="THREONINE DEHYDRATASE, MITOCHONDRIAL-RELATED"/>
    <property type="match status" value="1"/>
</dbReference>
<reference evidence="6 7" key="1">
    <citation type="journal article" date="2018" name="Nat. Biotechnol.">
        <title>A standardized bacterial taxonomy based on genome phylogeny substantially revises the tree of life.</title>
        <authorList>
            <person name="Parks D.H."/>
            <person name="Chuvochina M."/>
            <person name="Waite D.W."/>
            <person name="Rinke C."/>
            <person name="Skarshewski A."/>
            <person name="Chaumeil P.A."/>
            <person name="Hugenholtz P."/>
        </authorList>
    </citation>
    <scope>NUCLEOTIDE SEQUENCE [LARGE SCALE GENOMIC DNA]</scope>
    <source>
        <strain evidence="6">UBA8781</strain>
    </source>
</reference>
<evidence type="ECO:0000256" key="4">
    <source>
        <dbReference type="PROSITE-ProRule" id="PRU00169"/>
    </source>
</evidence>
<dbReference type="InterPro" id="IPR011006">
    <property type="entry name" value="CheY-like_superfamily"/>
</dbReference>
<dbReference type="SUPFAM" id="SSF52172">
    <property type="entry name" value="CheY-like"/>
    <property type="match status" value="1"/>
</dbReference>
<dbReference type="InterPro" id="IPR001926">
    <property type="entry name" value="TrpB-like_PALP"/>
</dbReference>
<dbReference type="STRING" id="229919.GCA_001050195_01107"/>
<dbReference type="OrthoDB" id="9778118at2"/>
<dbReference type="GO" id="GO:0006565">
    <property type="term" value="P:L-serine catabolic process"/>
    <property type="evidence" value="ECO:0007669"/>
    <property type="project" value="TreeGrafter"/>
</dbReference>
<dbReference type="EMBL" id="DPBP01000033">
    <property type="protein sequence ID" value="HCE17873.1"/>
    <property type="molecule type" value="Genomic_DNA"/>
</dbReference>
<dbReference type="Pfam" id="PF00291">
    <property type="entry name" value="PALP"/>
    <property type="match status" value="1"/>
</dbReference>
<proteinExistence type="predicted"/>
<comment type="cofactor">
    <cofactor evidence="1">
        <name>pyridoxal 5'-phosphate</name>
        <dbReference type="ChEBI" id="CHEBI:597326"/>
    </cofactor>
</comment>
<dbReference type="RefSeq" id="WP_084001200.1">
    <property type="nucleotide sequence ID" value="NZ_DF967965.1"/>
</dbReference>
<dbReference type="PANTHER" id="PTHR48078:SF6">
    <property type="entry name" value="L-THREONINE DEHYDRATASE CATABOLIC TDCB"/>
    <property type="match status" value="1"/>
</dbReference>
<dbReference type="PROSITE" id="PS50110">
    <property type="entry name" value="RESPONSE_REGULATORY"/>
    <property type="match status" value="1"/>
</dbReference>
<gene>
    <name evidence="6" type="ORF">DEQ80_08445</name>
</gene>
<dbReference type="GO" id="GO:0009097">
    <property type="term" value="P:isoleucine biosynthetic process"/>
    <property type="evidence" value="ECO:0007669"/>
    <property type="project" value="TreeGrafter"/>
</dbReference>
<dbReference type="SUPFAM" id="SSF53686">
    <property type="entry name" value="Tryptophan synthase beta subunit-like PLP-dependent enzymes"/>
    <property type="match status" value="1"/>
</dbReference>
<sequence>MSNSFIVECLDCGNRSSFSIAQPACPACGSLWREARYDLNGLKNRLYDLVKQRPFDIWRYQELLPLSAPNRSISLGEGGTPLIHATNLGMMLGNPNLFIKDERQGPTASFKDRQASITVAALKEANIHEFVIASTGNVAISYSAYAARASIKLWAFLTSLVPAAKMREVAIYGTQVIKITGSYDQAKQVASDFARQRGLSIDLGARTLTCIESMKTIAYEVAEQLAHLQPSSSGPWRAPDWYIQAVSGGMGPIGVLKGFRELYDMGLIDKVPKIAAIQAEGCAPMVHAWKQNKDTATPVQHPQTLIATLATGNPGRTYSLLRQKMLENSGGTIESVSDAEAFRAMHYLAKMEGFSVEPAAAVAFAGLVKLVRNGVIAPHETVVINCTGHTMPIERNILGEGWSREVTLPSSMEEGNEEGLLAALTKVSVDRFPRIAIVDDNPDVRRLIRRILQTQGNYTLFEATNGREALTIAKNERPNLIILDLMMPEMDGFSVIQELEKDPETSQIPVIVVTAKELTPAEKDRLRGHIQTLMQKGDFLSDELLDEVRALLG</sequence>
<dbReference type="Pfam" id="PF00072">
    <property type="entry name" value="Response_reg"/>
    <property type="match status" value="1"/>
</dbReference>
<feature type="modified residue" description="4-aspartylphosphate" evidence="4">
    <location>
        <position position="484"/>
    </location>
</feature>
<name>A0A3D1JHA4_9CHLR</name>
<keyword evidence="3" id="KW-0456">Lyase</keyword>
<feature type="domain" description="Response regulatory" evidence="5">
    <location>
        <begin position="434"/>
        <end position="552"/>
    </location>
</feature>
<dbReference type="Gene3D" id="3.40.50.1100">
    <property type="match status" value="2"/>
</dbReference>
<evidence type="ECO:0000313" key="6">
    <source>
        <dbReference type="EMBL" id="HCE17873.1"/>
    </source>
</evidence>
<dbReference type="AlphaFoldDB" id="A0A3D1JHA4"/>
<dbReference type="Proteomes" id="UP000264141">
    <property type="component" value="Unassembled WGS sequence"/>
</dbReference>
<dbReference type="GO" id="GO:0006567">
    <property type="term" value="P:L-threonine catabolic process"/>
    <property type="evidence" value="ECO:0007669"/>
    <property type="project" value="TreeGrafter"/>
</dbReference>
<protein>
    <recommendedName>
        <fullName evidence="5">Response regulatory domain-containing protein</fullName>
    </recommendedName>
</protein>
<dbReference type="Gene3D" id="3.40.50.2300">
    <property type="match status" value="1"/>
</dbReference>
<evidence type="ECO:0000256" key="3">
    <source>
        <dbReference type="ARBA" id="ARBA00023239"/>
    </source>
</evidence>
<comment type="caution">
    <text evidence="6">The sequence shown here is derived from an EMBL/GenBank/DDBJ whole genome shotgun (WGS) entry which is preliminary data.</text>
</comment>
<evidence type="ECO:0000313" key="7">
    <source>
        <dbReference type="Proteomes" id="UP000264141"/>
    </source>
</evidence>
<evidence type="ECO:0000259" key="5">
    <source>
        <dbReference type="PROSITE" id="PS50110"/>
    </source>
</evidence>
<dbReference type="InterPro" id="IPR050147">
    <property type="entry name" value="Ser/Thr_Dehydratase"/>
</dbReference>
<keyword evidence="4" id="KW-0597">Phosphoprotein</keyword>
<organism evidence="6 7">
    <name type="scientific">Anaerolinea thermolimosa</name>
    <dbReference type="NCBI Taxonomy" id="229919"/>
    <lineage>
        <taxon>Bacteria</taxon>
        <taxon>Bacillati</taxon>
        <taxon>Chloroflexota</taxon>
        <taxon>Anaerolineae</taxon>
        <taxon>Anaerolineales</taxon>
        <taxon>Anaerolineaceae</taxon>
        <taxon>Anaerolinea</taxon>
    </lineage>
</organism>
<dbReference type="GO" id="GO:0000160">
    <property type="term" value="P:phosphorelay signal transduction system"/>
    <property type="evidence" value="ECO:0007669"/>
    <property type="project" value="InterPro"/>
</dbReference>